<proteinExistence type="predicted"/>
<name>A0A9Q5ZAK8_NOSLI</name>
<dbReference type="Proteomes" id="UP000222310">
    <property type="component" value="Unassembled WGS sequence"/>
</dbReference>
<accession>A0A9Q5ZAK8</accession>
<dbReference type="AlphaFoldDB" id="A0A9Q5ZAK8"/>
<reference evidence="1 2" key="1">
    <citation type="submission" date="2015-02" db="EMBL/GenBank/DDBJ databases">
        <title>Nostoc linckia genome annotation.</title>
        <authorList>
            <person name="Zhou Z."/>
        </authorList>
    </citation>
    <scope>NUCLEOTIDE SEQUENCE [LARGE SCALE GENOMIC DNA]</scope>
    <source>
        <strain evidence="2">z8</strain>
    </source>
</reference>
<evidence type="ECO:0000313" key="1">
    <source>
        <dbReference type="EMBL" id="PHK02204.1"/>
    </source>
</evidence>
<protein>
    <submittedName>
        <fullName evidence="1">Uncharacterized protein</fullName>
    </submittedName>
</protein>
<comment type="caution">
    <text evidence="1">The sequence shown here is derived from an EMBL/GenBank/DDBJ whole genome shotgun (WGS) entry which is preliminary data.</text>
</comment>
<sequence length="94" mass="10899">MLTEQLNLFIGKGSPNEKKFILKHNPVKNFAQGLDWSVIPIFDFKYFDRLSTSLEFGIKSLCYKAVPKISNYTSYANLVSNFAQPLIFLWVFKQ</sequence>
<dbReference type="EMBL" id="LAHD01000058">
    <property type="protein sequence ID" value="PHK02204.1"/>
    <property type="molecule type" value="Genomic_DNA"/>
</dbReference>
<evidence type="ECO:0000313" key="2">
    <source>
        <dbReference type="Proteomes" id="UP000222310"/>
    </source>
</evidence>
<organism evidence="1 2">
    <name type="scientific">Nostoc linckia z8</name>
    <dbReference type="NCBI Taxonomy" id="1628746"/>
    <lineage>
        <taxon>Bacteria</taxon>
        <taxon>Bacillati</taxon>
        <taxon>Cyanobacteriota</taxon>
        <taxon>Cyanophyceae</taxon>
        <taxon>Nostocales</taxon>
        <taxon>Nostocaceae</taxon>
        <taxon>Nostoc</taxon>
    </lineage>
</organism>
<gene>
    <name evidence="1" type="ORF">VF08_19685</name>
</gene>